<accession>A0A516GEU4</accession>
<feature type="compositionally biased region" description="Pro residues" evidence="1">
    <location>
        <begin position="1301"/>
        <end position="1323"/>
    </location>
</feature>
<sequence length="1499" mass="153418">MSRHSGPLVRWVGVLVLLLLPLVGGGAVLADGGPSRSGTTAEGVCHEATATGAPSPISTQPDTGEDCARSGPGVPTATEAAPTARTGDEPTSTDTPTSPPGPEPTSPPDPTSPVSPTPTATAEPTATTAPEPAPTATPPAPTAAPQPTPTVPPGADPITGDRPTVSETAGQDPVDPAELLVTEVVLTLNATSGEVGAPLSWTATVYDGTAPVPGATVHFLGQLLGQEDVEETLSTDDGGSASLTHTRLEPGTETLTVTVESEGGAISATRTFLWWEGNDNGLVIELEPLNGSGLVGGTAEFVATVTDNGAPAVGELVDFRGLMDGQETVWLEGVTGEHGTATFHHSREVAGTEDILVVLWEAEVDAETTFTWRGPLQVTMSAGDGSAEVGSTVQWTATVTDAELGSAWEQGVSVRFLGRMAGQPDVDVTLTTGPDGVATYLHTRSVAGMELLEVTATLGDESASDEANFEWLEPAPVTEIEIEPQDSSGLVGEPVEFLATVTLGDDPVSDEFVFFSATMVGVGEVYLEGTTDDEGQVAFQHTRAVPGTDNISVSTYPSSAEADTTFIWEPMEVEITLEPLEASGPIGEPVEFVATVTGNGEPLEGETVYFSAYWEGEEGGSTFLDGVTDANGIARFEHAEDRTGVQNIAVDTPAYGQEAWAETTFTWEPVEVELTLEPLDSSAEVGSTVEFAATVMANGTPRPGVLVYFFAAYEDSDDYVSLEAVTDEDGVARFLHTRQDYGLENVIVSTYALENEVSAETTFTWRGPLQVQLSFESGSADVGTEVTWTATVSSEDPGSIGAAAPGLEPAWEEGVSVRFLAQMAGEPDVDITLPTDADGIVSFTHTRLVPGTEIQLVTATVGAETATADTTFEWLQPDPTVQIEVEPRDAAGPVGQQVEFVATVTGDGEPLEGQLVYFSAQMEAEVPGVFLVGLTGADGTASFEHSREVTGVEAITVETPAFGQEAWNSTSFTWELAPPLIVLHQNSTSGGIGTPLQWSATVTSGDEVVEGASVRFLGQLSGQPDVDVTVLTDTDGVATYSHTRTVAGTESLMVGATVDDQTVFANGSFEWLVPVPIIEIEVQPSNGSGPVGTTQEFVAAVTVDGEPAADQLVTFTATMTGAAPVSIQGETDAKGVARFDHSRSLDGVDSITVQAAVSGQTVVAQTTYTWQAPAAPPTLTLTQSGTSGVVGTDLVWTATVTSGGEPVQGASVRFLGQLPGDGPVDVTVTTNASGQATHTHSRSVAGTESLQVTATIAGQPLIETGSFTWLAEPTDPPGGETPGEPPGGETPGEPPGGETPGEPPTQTPGEPPTQEPGEPPAGEAPPTSLPVTPTPVTATTPGPEDEGAPEPDPEPGTETEAGPAPSTDVPGTPPSSAPPLTTVALGSASATPGGDLEVTGTGCEPGSTVTITLAGEALATTTADSTGAFSARAAVASVPLGQYAVDVQCGDATGEAVVDLVSTAESSTAVASAASAAAVLTFFVLLGSSVFRSTFGSVG</sequence>
<reference evidence="2 3" key="1">
    <citation type="submission" date="2019-07" db="EMBL/GenBank/DDBJ databases">
        <title>complete genome sequencing of Ornithinimicrobium sp. H23M54.</title>
        <authorList>
            <person name="Bae J.-W."/>
            <person name="Lee S.-Y."/>
        </authorList>
    </citation>
    <scope>NUCLEOTIDE SEQUENCE [LARGE SCALE GENOMIC DNA]</scope>
    <source>
        <strain evidence="2 3">H23M54</strain>
    </source>
</reference>
<dbReference type="RefSeq" id="WP_143784735.1">
    <property type="nucleotide sequence ID" value="NZ_CP041616.1"/>
</dbReference>
<dbReference type="Proteomes" id="UP000315395">
    <property type="component" value="Chromosome"/>
</dbReference>
<evidence type="ECO:0000313" key="3">
    <source>
        <dbReference type="Proteomes" id="UP000315395"/>
    </source>
</evidence>
<organism evidence="2 3">
    <name type="scientific">Ornithinimicrobium ciconiae</name>
    <dbReference type="NCBI Taxonomy" id="2594265"/>
    <lineage>
        <taxon>Bacteria</taxon>
        <taxon>Bacillati</taxon>
        <taxon>Actinomycetota</taxon>
        <taxon>Actinomycetes</taxon>
        <taxon>Micrococcales</taxon>
        <taxon>Ornithinimicrobiaceae</taxon>
        <taxon>Ornithinimicrobium</taxon>
    </lineage>
</organism>
<evidence type="ECO:0008006" key="4">
    <source>
        <dbReference type="Google" id="ProtNLM"/>
    </source>
</evidence>
<proteinExistence type="predicted"/>
<dbReference type="SUPFAM" id="SSF49373">
    <property type="entry name" value="Invasin/intimin cell-adhesion fragments"/>
    <property type="match status" value="7"/>
</dbReference>
<dbReference type="InterPro" id="IPR013783">
    <property type="entry name" value="Ig-like_fold"/>
</dbReference>
<dbReference type="Gene3D" id="2.60.40.10">
    <property type="entry name" value="Immunoglobulins"/>
    <property type="match status" value="2"/>
</dbReference>
<feature type="region of interest" description="Disordered" evidence="1">
    <location>
        <begin position="49"/>
        <end position="175"/>
    </location>
</feature>
<dbReference type="EMBL" id="CP041616">
    <property type="protein sequence ID" value="QDO90018.1"/>
    <property type="molecule type" value="Genomic_DNA"/>
</dbReference>
<feature type="compositionally biased region" description="Acidic residues" evidence="1">
    <location>
        <begin position="1343"/>
        <end position="1357"/>
    </location>
</feature>
<feature type="compositionally biased region" description="Low complexity" evidence="1">
    <location>
        <begin position="1324"/>
        <end position="1342"/>
    </location>
</feature>
<gene>
    <name evidence="2" type="ORF">FNH13_18215</name>
</gene>
<feature type="compositionally biased region" description="Low complexity" evidence="1">
    <location>
        <begin position="71"/>
        <end position="96"/>
    </location>
</feature>
<keyword evidence="3" id="KW-1185">Reference proteome</keyword>
<dbReference type="GO" id="GO:0005975">
    <property type="term" value="P:carbohydrate metabolic process"/>
    <property type="evidence" value="ECO:0007669"/>
    <property type="project" value="UniProtKB-ARBA"/>
</dbReference>
<dbReference type="KEGG" id="orz:FNH13_18215"/>
<name>A0A516GEU4_9MICO</name>
<dbReference type="OrthoDB" id="3795101at2"/>
<feature type="compositionally biased region" description="Pro residues" evidence="1">
    <location>
        <begin position="97"/>
        <end position="116"/>
    </location>
</feature>
<evidence type="ECO:0000313" key="2">
    <source>
        <dbReference type="EMBL" id="QDO90018.1"/>
    </source>
</evidence>
<evidence type="ECO:0000256" key="1">
    <source>
        <dbReference type="SAM" id="MobiDB-lite"/>
    </source>
</evidence>
<dbReference type="InterPro" id="IPR008964">
    <property type="entry name" value="Invasin/intimin_cell_adhesion"/>
</dbReference>
<feature type="compositionally biased region" description="Low complexity" evidence="1">
    <location>
        <begin position="117"/>
        <end position="130"/>
    </location>
</feature>
<protein>
    <recommendedName>
        <fullName evidence="4">Big-1 domain-containing protein</fullName>
    </recommendedName>
</protein>
<feature type="region of interest" description="Disordered" evidence="1">
    <location>
        <begin position="1268"/>
        <end position="1401"/>
    </location>
</feature>
<feature type="compositionally biased region" description="Pro residues" evidence="1">
    <location>
        <begin position="131"/>
        <end position="155"/>
    </location>
</feature>